<dbReference type="AlphaFoldDB" id="E1ZGN6"/>
<feature type="compositionally biased region" description="Acidic residues" evidence="1">
    <location>
        <begin position="9"/>
        <end position="22"/>
    </location>
</feature>
<dbReference type="KEGG" id="cvr:CHLNCDRAFT_134742"/>
<dbReference type="OrthoDB" id="515130at2759"/>
<protein>
    <submittedName>
        <fullName evidence="2">Expressed protein</fullName>
    </submittedName>
</protein>
<feature type="region of interest" description="Disordered" evidence="1">
    <location>
        <begin position="40"/>
        <end position="97"/>
    </location>
</feature>
<dbReference type="InParanoid" id="E1ZGN6"/>
<keyword evidence="3" id="KW-1185">Reference proteome</keyword>
<dbReference type="EMBL" id="GL433846">
    <property type="protein sequence ID" value="EFN54967.1"/>
    <property type="molecule type" value="Genomic_DNA"/>
</dbReference>
<evidence type="ECO:0000313" key="2">
    <source>
        <dbReference type="EMBL" id="EFN54967.1"/>
    </source>
</evidence>
<evidence type="ECO:0000313" key="3">
    <source>
        <dbReference type="Proteomes" id="UP000008141"/>
    </source>
</evidence>
<feature type="compositionally biased region" description="Low complexity" evidence="1">
    <location>
        <begin position="73"/>
        <end position="97"/>
    </location>
</feature>
<feature type="compositionally biased region" description="Basic and acidic residues" evidence="1">
    <location>
        <begin position="40"/>
        <end position="49"/>
    </location>
</feature>
<evidence type="ECO:0000256" key="1">
    <source>
        <dbReference type="SAM" id="MobiDB-lite"/>
    </source>
</evidence>
<organism evidence="3">
    <name type="scientific">Chlorella variabilis</name>
    <name type="common">Green alga</name>
    <dbReference type="NCBI Taxonomy" id="554065"/>
    <lineage>
        <taxon>Eukaryota</taxon>
        <taxon>Viridiplantae</taxon>
        <taxon>Chlorophyta</taxon>
        <taxon>core chlorophytes</taxon>
        <taxon>Trebouxiophyceae</taxon>
        <taxon>Chlorellales</taxon>
        <taxon>Chlorellaceae</taxon>
        <taxon>Chlorella clade</taxon>
        <taxon>Chlorella</taxon>
    </lineage>
</organism>
<dbReference type="RefSeq" id="XP_005847069.1">
    <property type="nucleotide sequence ID" value="XM_005847007.1"/>
</dbReference>
<proteinExistence type="predicted"/>
<dbReference type="Proteomes" id="UP000008141">
    <property type="component" value="Unassembled WGS sequence"/>
</dbReference>
<gene>
    <name evidence="2" type="ORF">CHLNCDRAFT_134742</name>
</gene>
<dbReference type="eggNOG" id="ENOG502T0HM">
    <property type="taxonomic scope" value="Eukaryota"/>
</dbReference>
<name>E1ZGN6_CHLVA</name>
<sequence>MHEDFAAAEGEEAPEEDAEEEDIELYLDEGIVERAMRLEEAKEERDRLAGKKPTLRLPQQYGLESWQPGISTAPQQQAAAAAAAGAEEGQAAATTPSYEELLQQLPGLRLQLRVAAQERVGLATQEREADQIEYEDDRYPRKPEPQLDEWDLRAKMEKRRRQQHEMQEWNERRSRVGQYPSLGADWRTDVRCQGTGNPTDPDYREWTHKEVWDLITMGGINADPRDVALFVRNPLEIADAPAQGAEYRMDPEEYFESVGRLIHEDDLAAIAAADKDAEVALLASEFSDFDDELVGSRDFDADYAAAEGGGSDEDF</sequence>
<feature type="region of interest" description="Disordered" evidence="1">
    <location>
        <begin position="1"/>
        <end position="22"/>
    </location>
</feature>
<reference evidence="2 3" key="1">
    <citation type="journal article" date="2010" name="Plant Cell">
        <title>The Chlorella variabilis NC64A genome reveals adaptation to photosymbiosis, coevolution with viruses, and cryptic sex.</title>
        <authorList>
            <person name="Blanc G."/>
            <person name="Duncan G."/>
            <person name="Agarkova I."/>
            <person name="Borodovsky M."/>
            <person name="Gurnon J."/>
            <person name="Kuo A."/>
            <person name="Lindquist E."/>
            <person name="Lucas S."/>
            <person name="Pangilinan J."/>
            <person name="Polle J."/>
            <person name="Salamov A."/>
            <person name="Terry A."/>
            <person name="Yamada T."/>
            <person name="Dunigan D.D."/>
            <person name="Grigoriev I.V."/>
            <person name="Claverie J.M."/>
            <person name="Van Etten J.L."/>
        </authorList>
    </citation>
    <scope>NUCLEOTIDE SEQUENCE [LARGE SCALE GENOMIC DNA]</scope>
    <source>
        <strain evidence="2 3">NC64A</strain>
    </source>
</reference>
<accession>E1ZGN6</accession>
<feature type="region of interest" description="Disordered" evidence="1">
    <location>
        <begin position="121"/>
        <end position="145"/>
    </location>
</feature>
<dbReference type="GeneID" id="17354474"/>